<accession>A0ABR2IBA1</accession>
<reference evidence="1 2" key="1">
    <citation type="submission" date="2024-04" db="EMBL/GenBank/DDBJ databases">
        <title>Tritrichomonas musculus Genome.</title>
        <authorList>
            <person name="Alves-Ferreira E."/>
            <person name="Grigg M."/>
            <person name="Lorenzi H."/>
            <person name="Galac M."/>
        </authorList>
    </citation>
    <scope>NUCLEOTIDE SEQUENCE [LARGE SCALE GENOMIC DNA]</scope>
    <source>
        <strain evidence="1 2">EAF2021</strain>
    </source>
</reference>
<dbReference type="EMBL" id="JAPFFF010000018">
    <property type="protein sequence ID" value="KAK8860279.1"/>
    <property type="molecule type" value="Genomic_DNA"/>
</dbReference>
<proteinExistence type="predicted"/>
<evidence type="ECO:0000313" key="2">
    <source>
        <dbReference type="Proteomes" id="UP001470230"/>
    </source>
</evidence>
<comment type="caution">
    <text evidence="1">The sequence shown here is derived from an EMBL/GenBank/DDBJ whole genome shotgun (WGS) entry which is preliminary data.</text>
</comment>
<protein>
    <submittedName>
        <fullName evidence="1">Uncharacterized protein</fullName>
    </submittedName>
</protein>
<gene>
    <name evidence="1" type="ORF">M9Y10_011943</name>
</gene>
<name>A0ABR2IBA1_9EUKA</name>
<organism evidence="1 2">
    <name type="scientific">Tritrichomonas musculus</name>
    <dbReference type="NCBI Taxonomy" id="1915356"/>
    <lineage>
        <taxon>Eukaryota</taxon>
        <taxon>Metamonada</taxon>
        <taxon>Parabasalia</taxon>
        <taxon>Tritrichomonadida</taxon>
        <taxon>Tritrichomonadidae</taxon>
        <taxon>Tritrichomonas</taxon>
    </lineage>
</organism>
<keyword evidence="2" id="KW-1185">Reference proteome</keyword>
<sequence>MSSKRGLNDNAAKISFMYCEPPFLQFGAHTSQFRFESFDEPLHLPPPTPAFRERLNKIGHSGVPANLLVSVTNTRFQTIRDVSINVTIKRDTRVIYPNPKEPQEKVPPADVAPQKCFSVPIHFTCLVDGNLTISTVASFTFDNQKKNIIQTDSLRLNPSVSITRSKPGKAIQVKVENKMNDYLLLNVKLRTPDKQIRDIARFLRFEEIASSFIIPEKPLDKVEISWSLPSAPKCSQIIGLEKLPETKPPALEVNLSEVPQTISALKPFNVTVEVKNLTQQSISGEVLFQKGEGVLHLVGKYLNKFEGVEPLKDTKISFNFIALSQGFYSIPDVELKIDGIKEPVVFKSGAGILVIGSDE</sequence>
<evidence type="ECO:0000313" key="1">
    <source>
        <dbReference type="EMBL" id="KAK8860279.1"/>
    </source>
</evidence>
<dbReference type="Proteomes" id="UP001470230">
    <property type="component" value="Unassembled WGS sequence"/>
</dbReference>